<accession>A0A8S3GBM6</accession>
<evidence type="ECO:0000313" key="3">
    <source>
        <dbReference type="Proteomes" id="UP000681967"/>
    </source>
</evidence>
<protein>
    <submittedName>
        <fullName evidence="2">Uncharacterized protein</fullName>
    </submittedName>
</protein>
<dbReference type="EMBL" id="CAJOBH010262460">
    <property type="protein sequence ID" value="CAF5157053.1"/>
    <property type="molecule type" value="Genomic_DNA"/>
</dbReference>
<feature type="non-terminal residue" evidence="2">
    <location>
        <position position="62"/>
    </location>
</feature>
<gene>
    <name evidence="2" type="ORF">BYL167_LOCUS73646</name>
</gene>
<comment type="caution">
    <text evidence="2">The sequence shown here is derived from an EMBL/GenBank/DDBJ whole genome shotgun (WGS) entry which is preliminary data.</text>
</comment>
<sequence length="62" mass="6715">MKTIPSQTTDEYDNVSGTNPSLITAGLPSGSMMTSHLIQSSPKTKQNHYINQSHATDTQPII</sequence>
<name>A0A8S3GBM6_9BILA</name>
<feature type="compositionally biased region" description="Polar residues" evidence="1">
    <location>
        <begin position="31"/>
        <end position="62"/>
    </location>
</feature>
<reference evidence="2" key="1">
    <citation type="submission" date="2021-02" db="EMBL/GenBank/DDBJ databases">
        <authorList>
            <person name="Nowell W R."/>
        </authorList>
    </citation>
    <scope>NUCLEOTIDE SEQUENCE</scope>
</reference>
<dbReference type="Proteomes" id="UP000681967">
    <property type="component" value="Unassembled WGS sequence"/>
</dbReference>
<organism evidence="2 3">
    <name type="scientific">Rotaria magnacalcarata</name>
    <dbReference type="NCBI Taxonomy" id="392030"/>
    <lineage>
        <taxon>Eukaryota</taxon>
        <taxon>Metazoa</taxon>
        <taxon>Spiralia</taxon>
        <taxon>Gnathifera</taxon>
        <taxon>Rotifera</taxon>
        <taxon>Eurotatoria</taxon>
        <taxon>Bdelloidea</taxon>
        <taxon>Philodinida</taxon>
        <taxon>Philodinidae</taxon>
        <taxon>Rotaria</taxon>
    </lineage>
</organism>
<feature type="region of interest" description="Disordered" evidence="1">
    <location>
        <begin position="1"/>
        <end position="62"/>
    </location>
</feature>
<evidence type="ECO:0000313" key="2">
    <source>
        <dbReference type="EMBL" id="CAF5157053.1"/>
    </source>
</evidence>
<feature type="compositionally biased region" description="Polar residues" evidence="1">
    <location>
        <begin position="1"/>
        <end position="22"/>
    </location>
</feature>
<evidence type="ECO:0000256" key="1">
    <source>
        <dbReference type="SAM" id="MobiDB-lite"/>
    </source>
</evidence>
<dbReference type="AlphaFoldDB" id="A0A8S3GBM6"/>
<proteinExistence type="predicted"/>